<gene>
    <name evidence="7 9" type="primary">aroC</name>
    <name evidence="9" type="ORF">SMSP2_01126</name>
</gene>
<name>A0A1Q2MDK0_9BACT</name>
<evidence type="ECO:0000256" key="1">
    <source>
        <dbReference type="ARBA" id="ARBA00005044"/>
    </source>
</evidence>
<evidence type="ECO:0000256" key="8">
    <source>
        <dbReference type="SAM" id="MobiDB-lite"/>
    </source>
</evidence>
<protein>
    <recommendedName>
        <fullName evidence="3 7">Chorismate synthase</fullName>
        <shortName evidence="7">CS</shortName>
        <ecNumber evidence="3 7">4.2.3.5</ecNumber>
    </recommendedName>
    <alternativeName>
        <fullName evidence="7">5-enolpyruvylshikimate-3-phosphate phospholyase</fullName>
    </alternativeName>
</protein>
<proteinExistence type="inferred from homology"/>
<keyword evidence="5 7" id="KW-0057">Aromatic amino acid biosynthesis</keyword>
<dbReference type="UniPathway" id="UPA00053">
    <property type="reaction ID" value="UER00090"/>
</dbReference>
<evidence type="ECO:0000256" key="3">
    <source>
        <dbReference type="ARBA" id="ARBA00013036"/>
    </source>
</evidence>
<dbReference type="STRING" id="1851148.SMSP2_01126"/>
<keyword evidence="7" id="KW-0288">FMN</keyword>
<accession>A0A1Q2MDK0</accession>
<feature type="binding site" evidence="7">
    <location>
        <position position="52"/>
    </location>
    <ligand>
        <name>NADP(+)</name>
        <dbReference type="ChEBI" id="CHEBI:58349"/>
    </ligand>
</feature>
<evidence type="ECO:0000256" key="2">
    <source>
        <dbReference type="ARBA" id="ARBA00008014"/>
    </source>
</evidence>
<dbReference type="PANTHER" id="PTHR21085:SF0">
    <property type="entry name" value="CHORISMATE SYNTHASE"/>
    <property type="match status" value="1"/>
</dbReference>
<sequence length="338" mass="35565">MNSFGRIFRISIFGESHGKKVGVCIDGCPAGLAIDEADFRHDLSRRQGGGGKGTTPRREPDSPNIVSGVVNGCTTGSPITILFENTNTRSSDYDNLRDIPRPGHADFSAYKRYGGFADMRGSGHFSGRLTVGIVAAGVVAKKIIAPAKASARLVQVGGSEEIDETIAKAADSGDSVGGLIECLITGIEAGVGEPFFDSVEARLSHFIFAVPATRGIEFGTGFNAAMMLGSEHNDPFCSQQGRTLSNHAGGINGGITNGNDIIFRVAVKPASSIAKPQTTMNFTTGSMETLEVHGRHDACIAVRIVPVIEAAAAITMADMILTRKAGEAFRGQDNSYKQ</sequence>
<dbReference type="PROSITE" id="PS00788">
    <property type="entry name" value="CHORISMATE_SYNTHASE_2"/>
    <property type="match status" value="1"/>
</dbReference>
<dbReference type="Gene3D" id="3.60.150.10">
    <property type="entry name" value="Chorismate synthase AroC"/>
    <property type="match status" value="2"/>
</dbReference>
<dbReference type="GO" id="GO:0009423">
    <property type="term" value="P:chorismate biosynthetic process"/>
    <property type="evidence" value="ECO:0007669"/>
    <property type="project" value="UniProtKB-UniRule"/>
</dbReference>
<keyword evidence="7" id="KW-0274">FAD</keyword>
<dbReference type="RefSeq" id="WP_146683004.1">
    <property type="nucleotide sequence ID" value="NZ_CP019646.1"/>
</dbReference>
<dbReference type="GO" id="GO:0008652">
    <property type="term" value="P:amino acid biosynthetic process"/>
    <property type="evidence" value="ECO:0007669"/>
    <property type="project" value="UniProtKB-KW"/>
</dbReference>
<dbReference type="InterPro" id="IPR035904">
    <property type="entry name" value="Chorismate_synth_AroC_sf"/>
</dbReference>
<dbReference type="CDD" id="cd07304">
    <property type="entry name" value="Chorismate_synthase"/>
    <property type="match status" value="1"/>
</dbReference>
<dbReference type="InterPro" id="IPR000453">
    <property type="entry name" value="Chorismate_synth"/>
</dbReference>
<dbReference type="PANTHER" id="PTHR21085">
    <property type="entry name" value="CHORISMATE SYNTHASE"/>
    <property type="match status" value="1"/>
</dbReference>
<keyword evidence="6 7" id="KW-0456">Lyase</keyword>
<feature type="binding site" evidence="7">
    <location>
        <begin position="124"/>
        <end position="126"/>
    </location>
    <ligand>
        <name>FMN</name>
        <dbReference type="ChEBI" id="CHEBI:58210"/>
    </ligand>
</feature>
<dbReference type="KEGG" id="pbas:SMSP2_01126"/>
<keyword evidence="7" id="KW-0521">NADP</keyword>
<comment type="pathway">
    <text evidence="1 7">Metabolic intermediate biosynthesis; chorismate biosynthesis; chorismate from D-erythrose 4-phosphate and phosphoenolpyruvate: step 7/7.</text>
</comment>
<dbReference type="EC" id="4.2.3.5" evidence="3 7"/>
<feature type="binding site" evidence="7">
    <location>
        <position position="46"/>
    </location>
    <ligand>
        <name>NADP(+)</name>
        <dbReference type="ChEBI" id="CHEBI:58349"/>
    </ligand>
</feature>
<evidence type="ECO:0000256" key="7">
    <source>
        <dbReference type="HAMAP-Rule" id="MF_00300"/>
    </source>
</evidence>
<feature type="binding site" evidence="7">
    <location>
        <begin position="268"/>
        <end position="272"/>
    </location>
    <ligand>
        <name>FMN</name>
        <dbReference type="ChEBI" id="CHEBI:58210"/>
    </ligand>
</feature>
<dbReference type="OrthoDB" id="9771806at2"/>
<feature type="binding site" evidence="7">
    <location>
        <position position="253"/>
    </location>
    <ligand>
        <name>FMN</name>
        <dbReference type="ChEBI" id="CHEBI:58210"/>
    </ligand>
</feature>
<dbReference type="GO" id="GO:0005829">
    <property type="term" value="C:cytosol"/>
    <property type="evidence" value="ECO:0007669"/>
    <property type="project" value="TreeGrafter"/>
</dbReference>
<feature type="binding site" evidence="7">
    <location>
        <position position="295"/>
    </location>
    <ligand>
        <name>FMN</name>
        <dbReference type="ChEBI" id="CHEBI:58210"/>
    </ligand>
</feature>
<dbReference type="Proteomes" id="UP000188181">
    <property type="component" value="Chromosome"/>
</dbReference>
<dbReference type="GO" id="GO:0009073">
    <property type="term" value="P:aromatic amino acid family biosynthetic process"/>
    <property type="evidence" value="ECO:0007669"/>
    <property type="project" value="UniProtKB-KW"/>
</dbReference>
<dbReference type="EMBL" id="CP019646">
    <property type="protein sequence ID" value="AQQ70765.1"/>
    <property type="molecule type" value="Genomic_DNA"/>
</dbReference>
<dbReference type="SUPFAM" id="SSF103263">
    <property type="entry name" value="Chorismate synthase, AroC"/>
    <property type="match status" value="1"/>
</dbReference>
<dbReference type="GO" id="GO:0010181">
    <property type="term" value="F:FMN binding"/>
    <property type="evidence" value="ECO:0007669"/>
    <property type="project" value="TreeGrafter"/>
</dbReference>
<keyword evidence="10" id="KW-1185">Reference proteome</keyword>
<keyword evidence="7" id="KW-0285">Flavoprotein</keyword>
<evidence type="ECO:0000256" key="5">
    <source>
        <dbReference type="ARBA" id="ARBA00023141"/>
    </source>
</evidence>
<comment type="caution">
    <text evidence="7">Lacks conserved residue(s) required for the propagation of feature annotation.</text>
</comment>
<feature type="region of interest" description="Disordered" evidence="8">
    <location>
        <begin position="43"/>
        <end position="64"/>
    </location>
</feature>
<organism evidence="9 10">
    <name type="scientific">Limihaloglobus sulfuriphilus</name>
    <dbReference type="NCBI Taxonomy" id="1851148"/>
    <lineage>
        <taxon>Bacteria</taxon>
        <taxon>Pseudomonadati</taxon>
        <taxon>Planctomycetota</taxon>
        <taxon>Phycisphaerae</taxon>
        <taxon>Sedimentisphaerales</taxon>
        <taxon>Sedimentisphaeraceae</taxon>
        <taxon>Limihaloglobus</taxon>
    </lineage>
</organism>
<dbReference type="InterPro" id="IPR020541">
    <property type="entry name" value="Chorismate_synthase_CS"/>
</dbReference>
<comment type="catalytic activity">
    <reaction evidence="7">
        <text>5-O-(1-carboxyvinyl)-3-phosphoshikimate = chorismate + phosphate</text>
        <dbReference type="Rhea" id="RHEA:21020"/>
        <dbReference type="ChEBI" id="CHEBI:29748"/>
        <dbReference type="ChEBI" id="CHEBI:43474"/>
        <dbReference type="ChEBI" id="CHEBI:57701"/>
        <dbReference type="EC" id="4.2.3.5"/>
    </reaction>
</comment>
<comment type="subunit">
    <text evidence="7">Homotetramer.</text>
</comment>
<evidence type="ECO:0000313" key="9">
    <source>
        <dbReference type="EMBL" id="AQQ70765.1"/>
    </source>
</evidence>
<comment type="cofactor">
    <cofactor evidence="7">
        <name>FMNH2</name>
        <dbReference type="ChEBI" id="CHEBI:57618"/>
    </cofactor>
    <text evidence="7">Reduced FMN (FMNH(2)).</text>
</comment>
<dbReference type="HAMAP" id="MF_00300">
    <property type="entry name" value="Chorismate_synth"/>
    <property type="match status" value="1"/>
</dbReference>
<dbReference type="AlphaFoldDB" id="A0A1Q2MDK0"/>
<evidence type="ECO:0000313" key="10">
    <source>
        <dbReference type="Proteomes" id="UP000188181"/>
    </source>
</evidence>
<comment type="function">
    <text evidence="7">Catalyzes the anti-1,4-elimination of the C-3 phosphate and the C-6 proR hydrogen from 5-enolpyruvylshikimate-3-phosphate (EPSP) to yield chorismate, which is the branch point compound that serves as the starting substrate for the three terminal pathways of aromatic amino acid biosynthesis. This reaction introduces a second double bond into the aromatic ring system.</text>
</comment>
<dbReference type="Pfam" id="PF01264">
    <property type="entry name" value="Chorismate_synt"/>
    <property type="match status" value="1"/>
</dbReference>
<keyword evidence="4 7" id="KW-0028">Amino-acid biosynthesis</keyword>
<reference evidence="10" key="1">
    <citation type="submission" date="2017-02" db="EMBL/GenBank/DDBJ databases">
        <title>Comparative genomics and description of representatives of a novel lineage of planctomycetes thriving in anoxic sediments.</title>
        <authorList>
            <person name="Spring S."/>
            <person name="Bunk B."/>
            <person name="Sproer C."/>
        </authorList>
    </citation>
    <scope>NUCLEOTIDE SEQUENCE [LARGE SCALE GENOMIC DNA]</scope>
    <source>
        <strain evidence="10">SM-Chi-D1</strain>
    </source>
</reference>
<dbReference type="PIRSF" id="PIRSF001456">
    <property type="entry name" value="Chorismate_synth"/>
    <property type="match status" value="1"/>
</dbReference>
<comment type="similarity">
    <text evidence="2 7">Belongs to the chorismate synthase family.</text>
</comment>
<evidence type="ECO:0000256" key="4">
    <source>
        <dbReference type="ARBA" id="ARBA00022605"/>
    </source>
</evidence>
<evidence type="ECO:0000256" key="6">
    <source>
        <dbReference type="ARBA" id="ARBA00023239"/>
    </source>
</evidence>
<dbReference type="GO" id="GO:0004107">
    <property type="term" value="F:chorismate synthase activity"/>
    <property type="evidence" value="ECO:0007669"/>
    <property type="project" value="UniProtKB-UniRule"/>
</dbReference>